<dbReference type="SUPFAM" id="SSF52096">
    <property type="entry name" value="ClpP/crotonase"/>
    <property type="match status" value="1"/>
</dbReference>
<dbReference type="InterPro" id="IPR002142">
    <property type="entry name" value="Peptidase_S49"/>
</dbReference>
<organism evidence="7 8">
    <name type="scientific">candidate division MSBL1 archaeon SCGC-AAA261G05</name>
    <dbReference type="NCBI Taxonomy" id="1698276"/>
    <lineage>
        <taxon>Archaea</taxon>
        <taxon>Methanobacteriati</taxon>
        <taxon>Methanobacteriota</taxon>
        <taxon>candidate division MSBL1</taxon>
    </lineage>
</organism>
<comment type="caution">
    <text evidence="7">The sequence shown here is derived from an EMBL/GenBank/DDBJ whole genome shotgun (WGS) entry which is preliminary data.</text>
</comment>
<dbReference type="PANTHER" id="PTHR42987:SF4">
    <property type="entry name" value="PROTEASE SOHB-RELATED"/>
    <property type="match status" value="1"/>
</dbReference>
<dbReference type="Pfam" id="PF01343">
    <property type="entry name" value="Peptidase_S49"/>
    <property type="match status" value="1"/>
</dbReference>
<keyword evidence="3" id="KW-0378">Hydrolase</keyword>
<protein>
    <recommendedName>
        <fullName evidence="6">Peptidase S49 domain-containing protein</fullName>
    </recommendedName>
</protein>
<name>A0A133VA28_9EURY</name>
<keyword evidence="5" id="KW-1133">Transmembrane helix</keyword>
<evidence type="ECO:0000256" key="5">
    <source>
        <dbReference type="SAM" id="Phobius"/>
    </source>
</evidence>
<keyword evidence="2" id="KW-0645">Protease</keyword>
<evidence type="ECO:0000256" key="2">
    <source>
        <dbReference type="ARBA" id="ARBA00022670"/>
    </source>
</evidence>
<proteinExistence type="inferred from homology"/>
<dbReference type="Proteomes" id="UP000070405">
    <property type="component" value="Unassembled WGS sequence"/>
</dbReference>
<keyword evidence="8" id="KW-1185">Reference proteome</keyword>
<keyword evidence="4" id="KW-0720">Serine protease</keyword>
<evidence type="ECO:0000256" key="3">
    <source>
        <dbReference type="ARBA" id="ARBA00022801"/>
    </source>
</evidence>
<dbReference type="EMBL" id="LHYA01000030">
    <property type="protein sequence ID" value="KXB03328.1"/>
    <property type="molecule type" value="Genomic_DNA"/>
</dbReference>
<evidence type="ECO:0000259" key="6">
    <source>
        <dbReference type="Pfam" id="PF01343"/>
    </source>
</evidence>
<dbReference type="InterPro" id="IPR047272">
    <property type="entry name" value="S49_SppA_C"/>
</dbReference>
<dbReference type="Gene3D" id="3.90.226.10">
    <property type="entry name" value="2-enoyl-CoA Hydratase, Chain A, domain 1"/>
    <property type="match status" value="1"/>
</dbReference>
<dbReference type="Gene3D" id="6.20.330.10">
    <property type="match status" value="1"/>
</dbReference>
<gene>
    <name evidence="7" type="ORF">AKJ47_02455</name>
</gene>
<dbReference type="InterPro" id="IPR029045">
    <property type="entry name" value="ClpP/crotonase-like_dom_sf"/>
</dbReference>
<keyword evidence="5" id="KW-0812">Transmembrane</keyword>
<feature type="domain" description="Peptidase S49" evidence="6">
    <location>
        <begin position="103"/>
        <end position="259"/>
    </location>
</feature>
<dbReference type="CDD" id="cd07023">
    <property type="entry name" value="S49_Sppa_N_C"/>
    <property type="match status" value="1"/>
</dbReference>
<evidence type="ECO:0000256" key="4">
    <source>
        <dbReference type="ARBA" id="ARBA00022825"/>
    </source>
</evidence>
<evidence type="ECO:0000313" key="7">
    <source>
        <dbReference type="EMBL" id="KXB03328.1"/>
    </source>
</evidence>
<dbReference type="GO" id="GO:0006508">
    <property type="term" value="P:proteolysis"/>
    <property type="evidence" value="ECO:0007669"/>
    <property type="project" value="UniProtKB-KW"/>
</dbReference>
<evidence type="ECO:0000313" key="8">
    <source>
        <dbReference type="Proteomes" id="UP000070405"/>
    </source>
</evidence>
<dbReference type="GO" id="GO:0008236">
    <property type="term" value="F:serine-type peptidase activity"/>
    <property type="evidence" value="ECO:0007669"/>
    <property type="project" value="UniProtKB-KW"/>
</dbReference>
<keyword evidence="5" id="KW-0472">Membrane</keyword>
<feature type="transmembrane region" description="Helical" evidence="5">
    <location>
        <begin position="20"/>
        <end position="39"/>
    </location>
</feature>
<sequence>MRRFISDEEGLSRELTRLIILIVIIGGLSTAGAFAYNIYLAPPSAKVGVVTIDDTVYNFEYVHQIEDALDDDSIKAVVVKFRSPGGSANACFQTEESLSTLVAEKPVVADLEEYAASGAYLIASASDYIYAHSQTVTAGLGVMAKWVSYEDYYENKGIDYFIWKSGEQKDWFAPWRDPTENEIAKIENLVDDYANELFERIINNRAGKVPDNKEEFENRISDLKDGSIVYGSDALTYGLVDNLGDYNNAVEKAATMAGLEDGEYQVVNLSK</sequence>
<accession>A0A133VA28</accession>
<dbReference type="AlphaFoldDB" id="A0A133VA28"/>
<evidence type="ECO:0000256" key="1">
    <source>
        <dbReference type="ARBA" id="ARBA00008683"/>
    </source>
</evidence>
<reference evidence="7 8" key="1">
    <citation type="journal article" date="2016" name="Sci. Rep.">
        <title>Metabolic traits of an uncultured archaeal lineage -MSBL1- from brine pools of the Red Sea.</title>
        <authorList>
            <person name="Mwirichia R."/>
            <person name="Alam I."/>
            <person name="Rashid M."/>
            <person name="Vinu M."/>
            <person name="Ba-Alawi W."/>
            <person name="Anthony Kamau A."/>
            <person name="Kamanda Ngugi D."/>
            <person name="Goker M."/>
            <person name="Klenk H.P."/>
            <person name="Bajic V."/>
            <person name="Stingl U."/>
        </authorList>
    </citation>
    <scope>NUCLEOTIDE SEQUENCE [LARGE SCALE GENOMIC DNA]</scope>
    <source>
        <strain evidence="7">SCGC-AAA261G05</strain>
    </source>
</reference>
<comment type="similarity">
    <text evidence="1">Belongs to the peptidase S49 family.</text>
</comment>
<dbReference type="PANTHER" id="PTHR42987">
    <property type="entry name" value="PEPTIDASE S49"/>
    <property type="match status" value="1"/>
</dbReference>